<dbReference type="Gene3D" id="3.30.43.10">
    <property type="entry name" value="Uridine Diphospho-n-acetylenolpyruvylglucosamine Reductase, domain 2"/>
    <property type="match status" value="1"/>
</dbReference>
<dbReference type="GO" id="GO:0016491">
    <property type="term" value="F:oxidoreductase activity"/>
    <property type="evidence" value="ECO:0007669"/>
    <property type="project" value="UniProtKB-KW"/>
</dbReference>
<evidence type="ECO:0000256" key="5">
    <source>
        <dbReference type="ARBA" id="ARBA00023002"/>
    </source>
</evidence>
<dbReference type="InterPro" id="IPR016166">
    <property type="entry name" value="FAD-bd_PCMH"/>
</dbReference>
<comment type="similarity">
    <text evidence="2">Belongs to the FAD-binding oxidoreductase/transferase type 4 family.</text>
</comment>
<reference evidence="7" key="1">
    <citation type="submission" date="2018-05" db="EMBL/GenBank/DDBJ databases">
        <authorList>
            <person name="Lanie J.A."/>
            <person name="Ng W.-L."/>
            <person name="Kazmierczak K.M."/>
            <person name="Andrzejewski T.M."/>
            <person name="Davidsen T.M."/>
            <person name="Wayne K.J."/>
            <person name="Tettelin H."/>
            <person name="Glass J.I."/>
            <person name="Rusch D."/>
            <person name="Podicherti R."/>
            <person name="Tsui H.-C.T."/>
            <person name="Winkler M.E."/>
        </authorList>
    </citation>
    <scope>NUCLEOTIDE SEQUENCE</scope>
</reference>
<dbReference type="SUPFAM" id="SSF56176">
    <property type="entry name" value="FAD-binding/transporter-associated domain-like"/>
    <property type="match status" value="1"/>
</dbReference>
<dbReference type="Gene3D" id="3.30.465.10">
    <property type="match status" value="1"/>
</dbReference>
<dbReference type="InterPro" id="IPR016164">
    <property type="entry name" value="FAD-linked_Oxase-like_C"/>
</dbReference>
<dbReference type="PROSITE" id="PS51387">
    <property type="entry name" value="FAD_PCMH"/>
    <property type="match status" value="1"/>
</dbReference>
<dbReference type="GO" id="GO:0071949">
    <property type="term" value="F:FAD binding"/>
    <property type="evidence" value="ECO:0007669"/>
    <property type="project" value="InterPro"/>
</dbReference>
<dbReference type="FunFam" id="1.10.45.10:FF:000001">
    <property type="entry name" value="D-lactate dehydrogenase mitochondrial"/>
    <property type="match status" value="1"/>
</dbReference>
<evidence type="ECO:0000256" key="1">
    <source>
        <dbReference type="ARBA" id="ARBA00001974"/>
    </source>
</evidence>
<organism evidence="7">
    <name type="scientific">marine metagenome</name>
    <dbReference type="NCBI Taxonomy" id="408172"/>
    <lineage>
        <taxon>unclassified sequences</taxon>
        <taxon>metagenomes</taxon>
        <taxon>ecological metagenomes</taxon>
    </lineage>
</organism>
<dbReference type="InterPro" id="IPR016171">
    <property type="entry name" value="Vanillyl_alc_oxidase_C-sub2"/>
</dbReference>
<dbReference type="Gene3D" id="1.10.45.10">
    <property type="entry name" value="Vanillyl-alcohol Oxidase, Chain A, domain 4"/>
    <property type="match status" value="1"/>
</dbReference>
<dbReference type="InterPro" id="IPR036318">
    <property type="entry name" value="FAD-bd_PCMH-like_sf"/>
</dbReference>
<keyword evidence="3" id="KW-0285">Flavoprotein</keyword>
<dbReference type="EMBL" id="UINC01002045">
    <property type="protein sequence ID" value="SUZ92271.1"/>
    <property type="molecule type" value="Genomic_DNA"/>
</dbReference>
<sequence>MLKAEFIHKVEEAVGLKGCGRGQDALELYSADASKCEGRAELVVFPETTEQISTVAALCNHHRIPLTVRGAGTGYTGGAVPSQGGILLAMERFSRIIEIDQVNLLAIVEPNVVTGELQKKVESIGLFYPPDPASLNRCAIGGNIAECAGGPRAFKYGTTKRYVLGLEAVLATGEIIHTGGKTVKNVVGYDLTQTLIGSEGTLAIVTKAILRLIPLPPCRETVQATFRHVDDAVGAMIELVKARVIPSALELIDLESLEAVARYLDDRTLAPEGTAAMLLLEVDGLPETVREEAARVEDACRRVGAETVRRAADVETRDELWRVRRELSPALKVIAGLKINHDVVVPKSKVPDLFKVVEQLRINFDLTIACFGHVGDGNIHVNIMVDPDDLQAVSRAADAELQLFKEVVRLEGVISGEHGIGLSKRPFMKLGLSSDELALMSRLKRAFDPNGILNPGKIFPDCSQNDSESSG</sequence>
<dbReference type="SUPFAM" id="SSF55103">
    <property type="entry name" value="FAD-linked oxidases, C-terminal domain"/>
    <property type="match status" value="1"/>
</dbReference>
<dbReference type="InterPro" id="IPR016169">
    <property type="entry name" value="FAD-bd_PCMH_sub2"/>
</dbReference>
<dbReference type="PANTHER" id="PTHR42934">
    <property type="entry name" value="GLYCOLATE OXIDASE SUBUNIT GLCD"/>
    <property type="match status" value="1"/>
</dbReference>
<keyword evidence="5" id="KW-0560">Oxidoreductase</keyword>
<dbReference type="Pfam" id="PF01565">
    <property type="entry name" value="FAD_binding_4"/>
    <property type="match status" value="1"/>
</dbReference>
<dbReference type="InterPro" id="IPR051914">
    <property type="entry name" value="FAD-linked_OxidoTrans_Type4"/>
</dbReference>
<dbReference type="Pfam" id="PF02913">
    <property type="entry name" value="FAD-oxidase_C"/>
    <property type="match status" value="1"/>
</dbReference>
<dbReference type="InterPro" id="IPR004113">
    <property type="entry name" value="FAD-bd_oxidored_4_C"/>
</dbReference>
<dbReference type="Gene3D" id="3.30.70.2190">
    <property type="match status" value="1"/>
</dbReference>
<protein>
    <recommendedName>
        <fullName evidence="6">FAD-binding PCMH-type domain-containing protein</fullName>
    </recommendedName>
</protein>
<dbReference type="InterPro" id="IPR016167">
    <property type="entry name" value="FAD-bd_PCMH_sub1"/>
</dbReference>
<dbReference type="Gene3D" id="3.30.70.2740">
    <property type="match status" value="1"/>
</dbReference>
<proteinExistence type="inferred from homology"/>
<comment type="cofactor">
    <cofactor evidence="1">
        <name>FAD</name>
        <dbReference type="ChEBI" id="CHEBI:57692"/>
    </cofactor>
</comment>
<dbReference type="AlphaFoldDB" id="A0A381RLX8"/>
<feature type="domain" description="FAD-binding PCMH-type" evidence="6">
    <location>
        <begin position="36"/>
        <end position="215"/>
    </location>
</feature>
<dbReference type="FunFam" id="3.30.70.2740:FF:000001">
    <property type="entry name" value="D-lactate dehydrogenase mitochondrial"/>
    <property type="match status" value="1"/>
</dbReference>
<dbReference type="PANTHER" id="PTHR42934:SF1">
    <property type="entry name" value="GLYCOLATE OXIDASE SUBUNIT GLCD"/>
    <property type="match status" value="1"/>
</dbReference>
<dbReference type="InterPro" id="IPR006094">
    <property type="entry name" value="Oxid_FAD_bind_N"/>
</dbReference>
<evidence type="ECO:0000256" key="3">
    <source>
        <dbReference type="ARBA" id="ARBA00022630"/>
    </source>
</evidence>
<keyword evidence="4" id="KW-0274">FAD</keyword>
<accession>A0A381RLX8</accession>
<evidence type="ECO:0000313" key="7">
    <source>
        <dbReference type="EMBL" id="SUZ92271.1"/>
    </source>
</evidence>
<gene>
    <name evidence="7" type="ORF">METZ01_LOCUS45125</name>
</gene>
<evidence type="ECO:0000256" key="4">
    <source>
        <dbReference type="ARBA" id="ARBA00022827"/>
    </source>
</evidence>
<name>A0A381RLX8_9ZZZZ</name>
<evidence type="ECO:0000259" key="6">
    <source>
        <dbReference type="PROSITE" id="PS51387"/>
    </source>
</evidence>
<evidence type="ECO:0000256" key="2">
    <source>
        <dbReference type="ARBA" id="ARBA00008000"/>
    </source>
</evidence>